<dbReference type="GO" id="GO:0006275">
    <property type="term" value="P:regulation of DNA replication"/>
    <property type="evidence" value="ECO:0007669"/>
    <property type="project" value="UniProtKB-UniRule"/>
</dbReference>
<comment type="subunit">
    <text evidence="3">Homotrimer. The subunits circularize to form a toroid; DNA passes through its center. Replication factor C (RFC) is required to load the toroid on the DNA.</text>
</comment>
<protein>
    <recommendedName>
        <fullName evidence="3">DNA polymerase sliding clamp</fullName>
    </recommendedName>
    <alternativeName>
        <fullName evidence="3">Proliferating cell nuclear antigen homolog</fullName>
        <shortName evidence="3">PCNA</shortName>
    </alternativeName>
</protein>
<dbReference type="InterPro" id="IPR022649">
    <property type="entry name" value="Pr_cel_nuc_antig_C"/>
</dbReference>
<dbReference type="SUPFAM" id="SSF55979">
    <property type="entry name" value="DNA clamp"/>
    <property type="match status" value="2"/>
</dbReference>
<comment type="similarity">
    <text evidence="1 3 4">Belongs to the PCNA family.</text>
</comment>
<reference evidence="8" key="1">
    <citation type="journal article" date="2020" name="mSystems">
        <title>Genome- and Community-Level Interaction Insights into Carbon Utilization and Element Cycling Functions of Hydrothermarchaeota in Hydrothermal Sediment.</title>
        <authorList>
            <person name="Zhou Z."/>
            <person name="Liu Y."/>
            <person name="Xu W."/>
            <person name="Pan J."/>
            <person name="Luo Z.H."/>
            <person name="Li M."/>
        </authorList>
    </citation>
    <scope>NUCLEOTIDE SEQUENCE [LARGE SCALE GENOMIC DNA]</scope>
    <source>
        <strain evidence="8">SpSt-1084</strain>
    </source>
</reference>
<dbReference type="Pfam" id="PF02747">
    <property type="entry name" value="PCNA_C"/>
    <property type="match status" value="1"/>
</dbReference>
<dbReference type="InterPro" id="IPR022648">
    <property type="entry name" value="Pr_cel_nuc_antig_N"/>
</dbReference>
<dbReference type="CDD" id="cd00577">
    <property type="entry name" value="PCNA"/>
    <property type="match status" value="1"/>
</dbReference>
<evidence type="ECO:0000256" key="5">
    <source>
        <dbReference type="RuleBase" id="RU003673"/>
    </source>
</evidence>
<dbReference type="InterPro" id="IPR000730">
    <property type="entry name" value="Pr_cel_nuc_antig"/>
</dbReference>
<dbReference type="InterPro" id="IPR046938">
    <property type="entry name" value="DNA_clamp_sf"/>
</dbReference>
<dbReference type="PRINTS" id="PR00339">
    <property type="entry name" value="PCNACYCLIN"/>
</dbReference>
<organism evidence="8">
    <name type="scientific">Caldiarchaeum subterraneum</name>
    <dbReference type="NCBI Taxonomy" id="311458"/>
    <lineage>
        <taxon>Archaea</taxon>
        <taxon>Nitrososphaerota</taxon>
        <taxon>Candidatus Caldarchaeales</taxon>
        <taxon>Candidatus Caldarchaeaceae</taxon>
        <taxon>Candidatus Caldarchaeum</taxon>
    </lineage>
</organism>
<evidence type="ECO:0000256" key="4">
    <source>
        <dbReference type="RuleBase" id="RU003671"/>
    </source>
</evidence>
<comment type="function">
    <text evidence="3">Sliding clamp subunit that acts as a moving platform for DNA processing. Responsible for tethering the catalytic subunit of DNA polymerase and other proteins to DNA during high-speed replication.</text>
</comment>
<dbReference type="GO" id="GO:0006272">
    <property type="term" value="P:leading strand elongation"/>
    <property type="evidence" value="ECO:0007669"/>
    <property type="project" value="TreeGrafter"/>
</dbReference>
<dbReference type="PANTHER" id="PTHR11352">
    <property type="entry name" value="PROLIFERATING CELL NUCLEAR ANTIGEN"/>
    <property type="match status" value="1"/>
</dbReference>
<dbReference type="EMBL" id="DRXS01000270">
    <property type="protein sequence ID" value="HHR41172.1"/>
    <property type="molecule type" value="Genomic_DNA"/>
</dbReference>
<comment type="caution">
    <text evidence="8">The sequence shown here is derived from an EMBL/GenBank/DDBJ whole genome shotgun (WGS) entry which is preliminary data.</text>
</comment>
<evidence type="ECO:0000313" key="8">
    <source>
        <dbReference type="EMBL" id="HHR41172.1"/>
    </source>
</evidence>
<proteinExistence type="inferred from homology"/>
<comment type="function">
    <text evidence="5">Sliding clamp subunit. Responsible for tethering the catalytic subunit of DNA polymerase to DNA during high-speed replication.</text>
</comment>
<dbReference type="AlphaFoldDB" id="A0A7C5U840"/>
<dbReference type="HAMAP" id="MF_00317">
    <property type="entry name" value="DNApol_clamp_arch"/>
    <property type="match status" value="1"/>
</dbReference>
<evidence type="ECO:0000259" key="6">
    <source>
        <dbReference type="Pfam" id="PF00705"/>
    </source>
</evidence>
<evidence type="ECO:0000256" key="2">
    <source>
        <dbReference type="ARBA" id="ARBA00023125"/>
    </source>
</evidence>
<dbReference type="Gene3D" id="3.70.10.10">
    <property type="match status" value="1"/>
</dbReference>
<dbReference type="Pfam" id="PF00705">
    <property type="entry name" value="PCNA_N"/>
    <property type="match status" value="1"/>
</dbReference>
<feature type="domain" description="Proliferating cell nuclear antigen PCNA N-terminal" evidence="6">
    <location>
        <begin position="9"/>
        <end position="120"/>
    </location>
</feature>
<feature type="domain" description="Proliferating cell nuclear antigen PCNA C-terminal" evidence="7">
    <location>
        <begin position="133"/>
        <end position="253"/>
    </location>
</feature>
<sequence length="256" mass="28118">MSETSPSFRMKLPSADYFASLVKAISSVVDEGSFTADSDSIKLTGMDPAHVSMVNFVMSKEAAEEYVCQNPVEIKVNVSELLKFLKRAGNESLSIEYDDEKKKLKLVFTNTAARKERTFVLSTLETGTGPTPVPKLSFEAKCRVDTGAFAEAVDDASLVSDYARITISPTELIVSSKSDVQTHHSRFEKDGTIIHEIKADKEVSASFSLTYLEKIVSSSKSLSDETEIELSNNKPIKLSFPITGGKIEFLIAPRLE</sequence>
<dbReference type="GO" id="GO:0030337">
    <property type="term" value="F:DNA polymerase processivity factor activity"/>
    <property type="evidence" value="ECO:0007669"/>
    <property type="project" value="UniProtKB-UniRule"/>
</dbReference>
<evidence type="ECO:0000256" key="1">
    <source>
        <dbReference type="ARBA" id="ARBA00010462"/>
    </source>
</evidence>
<dbReference type="NCBIfam" id="TIGR00590">
    <property type="entry name" value="pcna"/>
    <property type="match status" value="1"/>
</dbReference>
<evidence type="ECO:0000259" key="7">
    <source>
        <dbReference type="Pfam" id="PF02747"/>
    </source>
</evidence>
<keyword evidence="2 3" id="KW-0238">DNA-binding</keyword>
<accession>A0A7C5U840</accession>
<dbReference type="PANTHER" id="PTHR11352:SF0">
    <property type="entry name" value="PROLIFERATING CELL NUCLEAR ANTIGEN"/>
    <property type="match status" value="1"/>
</dbReference>
<evidence type="ECO:0000256" key="3">
    <source>
        <dbReference type="HAMAP-Rule" id="MF_00317"/>
    </source>
</evidence>
<keyword evidence="3 4" id="KW-0235">DNA replication</keyword>
<name>A0A7C5U840_CALS0</name>
<gene>
    <name evidence="3 8" type="primary">pcn</name>
    <name evidence="8" type="ORF">ENM42_05015</name>
</gene>
<dbReference type="GO" id="GO:0003677">
    <property type="term" value="F:DNA binding"/>
    <property type="evidence" value="ECO:0007669"/>
    <property type="project" value="UniProtKB-UniRule"/>
</dbReference>